<name>A0ABS6JCX6_9BACI</name>
<evidence type="ECO:0000313" key="2">
    <source>
        <dbReference type="EMBL" id="MBU9711501.1"/>
    </source>
</evidence>
<dbReference type="RefSeq" id="WP_217065418.1">
    <property type="nucleotide sequence ID" value="NZ_JAHQCS010000075.1"/>
</dbReference>
<gene>
    <name evidence="2" type="ORF">KS419_07120</name>
</gene>
<dbReference type="Proteomes" id="UP000784880">
    <property type="component" value="Unassembled WGS sequence"/>
</dbReference>
<evidence type="ECO:0000313" key="3">
    <source>
        <dbReference type="Proteomes" id="UP000784880"/>
    </source>
</evidence>
<evidence type="ECO:0000256" key="1">
    <source>
        <dbReference type="SAM" id="MobiDB-lite"/>
    </source>
</evidence>
<accession>A0ABS6JCX6</accession>
<keyword evidence="3" id="KW-1185">Reference proteome</keyword>
<sequence>MSDAALRICFELPQRTGRPNIGNATGRGVLPDERTGRPNIGNATGRGVLPDERTGRPNIGNATGRGVLPDGRIYFSAMLVEEEALPYARDLSRMRFSYKINRSISFIFLSSIPHIHHRSFLYRIHLYPEFQ</sequence>
<proteinExistence type="predicted"/>
<reference evidence="2 3" key="1">
    <citation type="submission" date="2021-06" db="EMBL/GenBank/DDBJ databases">
        <title>Bacillus sp. RD4P76, an endophyte from a halophyte.</title>
        <authorList>
            <person name="Sun J.-Q."/>
        </authorList>
    </citation>
    <scope>NUCLEOTIDE SEQUENCE [LARGE SCALE GENOMIC DNA]</scope>
    <source>
        <strain evidence="2 3">CGMCC 1.15917</strain>
    </source>
</reference>
<dbReference type="EMBL" id="JAHQCS010000075">
    <property type="protein sequence ID" value="MBU9711501.1"/>
    <property type="molecule type" value="Genomic_DNA"/>
</dbReference>
<organism evidence="2 3">
    <name type="scientific">Evansella tamaricis</name>
    <dbReference type="NCBI Taxonomy" id="2069301"/>
    <lineage>
        <taxon>Bacteria</taxon>
        <taxon>Bacillati</taxon>
        <taxon>Bacillota</taxon>
        <taxon>Bacilli</taxon>
        <taxon>Bacillales</taxon>
        <taxon>Bacillaceae</taxon>
        <taxon>Evansella</taxon>
    </lineage>
</organism>
<feature type="region of interest" description="Disordered" evidence="1">
    <location>
        <begin position="20"/>
        <end position="63"/>
    </location>
</feature>
<protein>
    <submittedName>
        <fullName evidence="2">Uncharacterized protein</fullName>
    </submittedName>
</protein>
<comment type="caution">
    <text evidence="2">The sequence shown here is derived from an EMBL/GenBank/DDBJ whole genome shotgun (WGS) entry which is preliminary data.</text>
</comment>